<dbReference type="Pfam" id="PF04932">
    <property type="entry name" value="Wzy_C"/>
    <property type="match status" value="1"/>
</dbReference>
<dbReference type="EMBL" id="VCDI01000003">
    <property type="protein sequence ID" value="TLU72535.1"/>
    <property type="molecule type" value="Genomic_DNA"/>
</dbReference>
<dbReference type="Proteomes" id="UP000305654">
    <property type="component" value="Unassembled WGS sequence"/>
</dbReference>
<dbReference type="OrthoDB" id="7295126at2"/>
<dbReference type="InterPro" id="IPR051533">
    <property type="entry name" value="WaaL-like"/>
</dbReference>
<evidence type="ECO:0000256" key="5">
    <source>
        <dbReference type="SAM" id="Phobius"/>
    </source>
</evidence>
<dbReference type="InterPro" id="IPR007016">
    <property type="entry name" value="O-antigen_ligase-rel_domated"/>
</dbReference>
<evidence type="ECO:0000256" key="2">
    <source>
        <dbReference type="ARBA" id="ARBA00022692"/>
    </source>
</evidence>
<feature type="transmembrane region" description="Helical" evidence="5">
    <location>
        <begin position="93"/>
        <end position="111"/>
    </location>
</feature>
<feature type="transmembrane region" description="Helical" evidence="5">
    <location>
        <begin position="267"/>
        <end position="287"/>
    </location>
</feature>
<dbReference type="PANTHER" id="PTHR37422:SF13">
    <property type="entry name" value="LIPOPOLYSACCHARIDE BIOSYNTHESIS PROTEIN PA4999-RELATED"/>
    <property type="match status" value="1"/>
</dbReference>
<evidence type="ECO:0000256" key="4">
    <source>
        <dbReference type="ARBA" id="ARBA00023136"/>
    </source>
</evidence>
<reference evidence="7 8" key="1">
    <citation type="submission" date="2019-05" db="EMBL/GenBank/DDBJ databases">
        <authorList>
            <person name="Pankratov T."/>
            <person name="Grouzdev D."/>
        </authorList>
    </citation>
    <scope>NUCLEOTIDE SEQUENCE [LARGE SCALE GENOMIC DNA]</scope>
    <source>
        <strain evidence="7 8">KEBCLARHB70R</strain>
    </source>
</reference>
<feature type="transmembrane region" description="Helical" evidence="5">
    <location>
        <begin position="67"/>
        <end position="87"/>
    </location>
</feature>
<comment type="caution">
    <text evidence="7">The sequence shown here is derived from an EMBL/GenBank/DDBJ whole genome shotgun (WGS) entry which is preliminary data.</text>
</comment>
<protein>
    <recommendedName>
        <fullName evidence="6">O-antigen ligase-related domain-containing protein</fullName>
    </recommendedName>
</protein>
<organism evidence="7 8">
    <name type="scientific">Lichenicoccus roseus</name>
    <dbReference type="NCBI Taxonomy" id="2683649"/>
    <lineage>
        <taxon>Bacteria</taxon>
        <taxon>Pseudomonadati</taxon>
        <taxon>Pseudomonadota</taxon>
        <taxon>Alphaproteobacteria</taxon>
        <taxon>Acetobacterales</taxon>
        <taxon>Acetobacteraceae</taxon>
        <taxon>Lichenicoccus</taxon>
    </lineage>
</organism>
<gene>
    <name evidence="7" type="ORF">FE263_10800</name>
</gene>
<proteinExistence type="predicted"/>
<feature type="transmembrane region" description="Helical" evidence="5">
    <location>
        <begin position="123"/>
        <end position="140"/>
    </location>
</feature>
<evidence type="ECO:0000256" key="3">
    <source>
        <dbReference type="ARBA" id="ARBA00022989"/>
    </source>
</evidence>
<sequence>MLVAITSVGGGSLAKLMWPLAFTLMALFWCSRSPSDYIQALLWSLILSPAFRHYVDWRTSFSQTNPIMLAPYCVIFASSGPVLLHLINGRRYAPEMLLLILTVTAGVGISLDTGSIKDPMMAAMRWLAPVWCALYIFAQAKHLSSMRENVRSVFALAVPVVALYGIEQFVSILPWDAYFMKEAPIQSIGFPEPFLVRVFATMNSPGSLAAMLCSGLLLMLPRVRILIWVISLIALIFTTQRAALAAFLVALLALAVVGRDKLLRRNLVKLAACLAVSVILVLSIPAASKKLMGSVGSVTHLQDDNSAQERWTQYLSAASMLDEYKFGRGIGWSTNTIYISVGNHTAIDSGLLDIYVSLGVIGGSIFLFILFALLMQGWRVARSSGDPSAFAELATALFGIAQLPFGDQHTAEHGVFLYLALGLLLARPMASNNEATTRPQTSVPWPDQSN</sequence>
<dbReference type="PANTHER" id="PTHR37422">
    <property type="entry name" value="TEICHURONIC ACID BIOSYNTHESIS PROTEIN TUAE"/>
    <property type="match status" value="1"/>
</dbReference>
<evidence type="ECO:0000256" key="1">
    <source>
        <dbReference type="ARBA" id="ARBA00004141"/>
    </source>
</evidence>
<dbReference type="AlphaFoldDB" id="A0A5R9J4I4"/>
<dbReference type="GO" id="GO:0016020">
    <property type="term" value="C:membrane"/>
    <property type="evidence" value="ECO:0007669"/>
    <property type="project" value="UniProtKB-SubCell"/>
</dbReference>
<accession>A0A5R9J4I4</accession>
<feature type="transmembrane region" description="Helical" evidence="5">
    <location>
        <begin position="225"/>
        <end position="255"/>
    </location>
</feature>
<evidence type="ECO:0000313" key="8">
    <source>
        <dbReference type="Proteomes" id="UP000305654"/>
    </source>
</evidence>
<feature type="domain" description="O-antigen ligase-related" evidence="6">
    <location>
        <begin position="228"/>
        <end position="367"/>
    </location>
</feature>
<keyword evidence="8" id="KW-1185">Reference proteome</keyword>
<feature type="transmembrane region" description="Helical" evidence="5">
    <location>
        <begin position="152"/>
        <end position="173"/>
    </location>
</feature>
<feature type="transmembrane region" description="Helical" evidence="5">
    <location>
        <begin position="12"/>
        <end position="31"/>
    </location>
</feature>
<evidence type="ECO:0000259" key="6">
    <source>
        <dbReference type="Pfam" id="PF04932"/>
    </source>
</evidence>
<feature type="transmembrane region" description="Helical" evidence="5">
    <location>
        <begin position="354"/>
        <end position="374"/>
    </location>
</feature>
<comment type="subcellular location">
    <subcellularLocation>
        <location evidence="1">Membrane</location>
        <topology evidence="1">Multi-pass membrane protein</topology>
    </subcellularLocation>
</comment>
<dbReference type="RefSeq" id="WP_138325998.1">
    <property type="nucleotide sequence ID" value="NZ_VCDI01000003.1"/>
</dbReference>
<keyword evidence="3 5" id="KW-1133">Transmembrane helix</keyword>
<evidence type="ECO:0000313" key="7">
    <source>
        <dbReference type="EMBL" id="TLU72535.1"/>
    </source>
</evidence>
<keyword evidence="2 5" id="KW-0812">Transmembrane</keyword>
<name>A0A5R9J4I4_9PROT</name>
<keyword evidence="4 5" id="KW-0472">Membrane</keyword>